<reference evidence="4" key="1">
    <citation type="journal article" date="2014" name="Int. J. Syst. Evol. Microbiol.">
        <title>Complete genome sequence of Corynebacterium casei LMG S-19264T (=DSM 44701T), isolated from a smear-ripened cheese.</title>
        <authorList>
            <consortium name="US DOE Joint Genome Institute (JGI-PGF)"/>
            <person name="Walter F."/>
            <person name="Albersmeier A."/>
            <person name="Kalinowski J."/>
            <person name="Ruckert C."/>
        </authorList>
    </citation>
    <scope>NUCLEOTIDE SEQUENCE</scope>
    <source>
        <strain evidence="4">CGMCC 1.15034</strain>
    </source>
</reference>
<feature type="coiled-coil region" evidence="2">
    <location>
        <begin position="85"/>
        <end position="112"/>
    </location>
</feature>
<dbReference type="SUPFAM" id="SSF46955">
    <property type="entry name" value="Putative DNA-binding domain"/>
    <property type="match status" value="1"/>
</dbReference>
<evidence type="ECO:0000313" key="4">
    <source>
        <dbReference type="EMBL" id="GGI33881.1"/>
    </source>
</evidence>
<sequence length="138" mass="15893">MNRPSFYKRRWRRIGELADATGVTVRALRHYEQTGLLTASQRTCGGHRMYDADSLTRVYHIVALRRLGLSLQEIRSALEGRSSLSRLLSEQLERAEREVMRATAVRDLLRRLAQNVDADVRLDELPNHLNRPPGKVDM</sequence>
<evidence type="ECO:0000256" key="2">
    <source>
        <dbReference type="SAM" id="Coils"/>
    </source>
</evidence>
<evidence type="ECO:0000313" key="5">
    <source>
        <dbReference type="EMBL" id="QOZ64507.1"/>
    </source>
</evidence>
<evidence type="ECO:0000256" key="1">
    <source>
        <dbReference type="ARBA" id="ARBA00023125"/>
    </source>
</evidence>
<name>A0A410VI17_9BRAD</name>
<dbReference type="Pfam" id="PF13411">
    <property type="entry name" value="MerR_1"/>
    <property type="match status" value="1"/>
</dbReference>
<dbReference type="GO" id="GO:0003677">
    <property type="term" value="F:DNA binding"/>
    <property type="evidence" value="ECO:0007669"/>
    <property type="project" value="UniProtKB-KW"/>
</dbReference>
<dbReference type="PANTHER" id="PTHR30204:SF90">
    <property type="entry name" value="HTH-TYPE TRANSCRIPTIONAL ACTIVATOR MTA"/>
    <property type="match status" value="1"/>
</dbReference>
<dbReference type="EMBL" id="BMHC01000035">
    <property type="protein sequence ID" value="GGI33881.1"/>
    <property type="molecule type" value="Genomic_DNA"/>
</dbReference>
<dbReference type="PROSITE" id="PS00552">
    <property type="entry name" value="HTH_MERR_1"/>
    <property type="match status" value="1"/>
</dbReference>
<dbReference type="OrthoDB" id="9802944at2"/>
<dbReference type="PANTHER" id="PTHR30204">
    <property type="entry name" value="REDOX-CYCLING DRUG-SENSING TRANSCRIPTIONAL ACTIVATOR SOXR"/>
    <property type="match status" value="1"/>
</dbReference>
<dbReference type="Gene3D" id="1.10.1660.10">
    <property type="match status" value="1"/>
</dbReference>
<keyword evidence="2" id="KW-0175">Coiled coil</keyword>
<dbReference type="PRINTS" id="PR00040">
    <property type="entry name" value="HTHMERR"/>
</dbReference>
<dbReference type="SMART" id="SM00422">
    <property type="entry name" value="HTH_MERR"/>
    <property type="match status" value="1"/>
</dbReference>
<dbReference type="InterPro" id="IPR009061">
    <property type="entry name" value="DNA-bd_dom_put_sf"/>
</dbReference>
<evidence type="ECO:0000313" key="7">
    <source>
        <dbReference type="Proteomes" id="UP000625079"/>
    </source>
</evidence>
<dbReference type="AlphaFoldDB" id="A0A410VI17"/>
<reference evidence="4" key="3">
    <citation type="submission" date="2022-12" db="EMBL/GenBank/DDBJ databases">
        <authorList>
            <person name="Sun Q."/>
            <person name="Zhou Y."/>
        </authorList>
    </citation>
    <scope>NUCLEOTIDE SEQUENCE</scope>
    <source>
        <strain evidence="4">CGMCC 1.15034</strain>
    </source>
</reference>
<gene>
    <name evidence="4" type="ORF">GCM10010987_76590</name>
    <name evidence="5" type="ORF">XH86_38220</name>
</gene>
<evidence type="ECO:0000313" key="6">
    <source>
        <dbReference type="Proteomes" id="UP000593880"/>
    </source>
</evidence>
<dbReference type="Proteomes" id="UP000593880">
    <property type="component" value="Plasmid unnamed"/>
</dbReference>
<dbReference type="EMBL" id="CP030058">
    <property type="protein sequence ID" value="QOZ64507.1"/>
    <property type="molecule type" value="Genomic_DNA"/>
</dbReference>
<keyword evidence="5" id="KW-0614">Plasmid</keyword>
<organism evidence="4 7">
    <name type="scientific">Bradyrhizobium guangdongense</name>
    <dbReference type="NCBI Taxonomy" id="1325090"/>
    <lineage>
        <taxon>Bacteria</taxon>
        <taxon>Pseudomonadati</taxon>
        <taxon>Pseudomonadota</taxon>
        <taxon>Alphaproteobacteria</taxon>
        <taxon>Hyphomicrobiales</taxon>
        <taxon>Nitrobacteraceae</taxon>
        <taxon>Bradyrhizobium</taxon>
    </lineage>
</organism>
<keyword evidence="1" id="KW-0238">DNA-binding</keyword>
<reference evidence="5 6" key="2">
    <citation type="submission" date="2018-06" db="EMBL/GenBank/DDBJ databases">
        <title>Comparative genomics of rhizobia nodulating Arachis hypogaea in China.</title>
        <authorList>
            <person name="Li Y."/>
        </authorList>
    </citation>
    <scope>NUCLEOTIDE SEQUENCE [LARGE SCALE GENOMIC DNA]</scope>
    <source>
        <strain evidence="5 6">CCBAU 51658</strain>
        <plasmid evidence="5 6">unnamed</plasmid>
    </source>
</reference>
<feature type="domain" description="HTH merR-type" evidence="3">
    <location>
        <begin position="13"/>
        <end position="80"/>
    </location>
</feature>
<dbReference type="RefSeq" id="WP_128929901.1">
    <property type="nucleotide sequence ID" value="NZ_BMHC01000035.1"/>
</dbReference>
<evidence type="ECO:0000259" key="3">
    <source>
        <dbReference type="PROSITE" id="PS50937"/>
    </source>
</evidence>
<dbReference type="InterPro" id="IPR047057">
    <property type="entry name" value="MerR_fam"/>
</dbReference>
<proteinExistence type="predicted"/>
<keyword evidence="6" id="KW-1185">Reference proteome</keyword>
<dbReference type="InterPro" id="IPR000551">
    <property type="entry name" value="MerR-type_HTH_dom"/>
</dbReference>
<geneLocation type="plasmid" evidence="5 6">
    <name>unnamed</name>
</geneLocation>
<accession>A0A410VI17</accession>
<dbReference type="Proteomes" id="UP000625079">
    <property type="component" value="Unassembled WGS sequence"/>
</dbReference>
<dbReference type="PROSITE" id="PS50937">
    <property type="entry name" value="HTH_MERR_2"/>
    <property type="match status" value="1"/>
</dbReference>
<protein>
    <recommendedName>
        <fullName evidence="3">HTH merR-type domain-containing protein</fullName>
    </recommendedName>
</protein>
<dbReference type="GO" id="GO:0003700">
    <property type="term" value="F:DNA-binding transcription factor activity"/>
    <property type="evidence" value="ECO:0007669"/>
    <property type="project" value="InterPro"/>
</dbReference>